<keyword evidence="7" id="KW-0325">Glycoprotein</keyword>
<feature type="domain" description="Cas1p 10 TM acyl transferase" evidence="10">
    <location>
        <begin position="310"/>
        <end position="761"/>
    </location>
</feature>
<evidence type="ECO:0000256" key="3">
    <source>
        <dbReference type="ARBA" id="ARBA00022679"/>
    </source>
</evidence>
<evidence type="ECO:0000256" key="4">
    <source>
        <dbReference type="ARBA" id="ARBA00022692"/>
    </source>
</evidence>
<keyword evidence="5 9" id="KW-1133">Transmembrane helix</keyword>
<organism evidence="11 12">
    <name type="scientific">Morchella conica CCBAS932</name>
    <dbReference type="NCBI Taxonomy" id="1392247"/>
    <lineage>
        <taxon>Eukaryota</taxon>
        <taxon>Fungi</taxon>
        <taxon>Dikarya</taxon>
        <taxon>Ascomycota</taxon>
        <taxon>Pezizomycotina</taxon>
        <taxon>Pezizomycetes</taxon>
        <taxon>Pezizales</taxon>
        <taxon>Morchellaceae</taxon>
        <taxon>Morchella</taxon>
    </lineage>
</organism>
<evidence type="ECO:0000313" key="11">
    <source>
        <dbReference type="EMBL" id="RPB13155.1"/>
    </source>
</evidence>
<comment type="similarity">
    <text evidence="2">Belongs to the PC-esterase family. CASD1 subfamily.</text>
</comment>
<evidence type="ECO:0000256" key="2">
    <source>
        <dbReference type="ARBA" id="ARBA00010666"/>
    </source>
</evidence>
<feature type="region of interest" description="Disordered" evidence="8">
    <location>
        <begin position="761"/>
        <end position="816"/>
    </location>
</feature>
<keyword evidence="12" id="KW-1185">Reference proteome</keyword>
<dbReference type="GO" id="GO:0016020">
    <property type="term" value="C:membrane"/>
    <property type="evidence" value="ECO:0007669"/>
    <property type="project" value="UniProtKB-SubCell"/>
</dbReference>
<accession>A0A3N4L545</accession>
<dbReference type="InParanoid" id="A0A3N4L545"/>
<feature type="compositionally biased region" description="Acidic residues" evidence="8">
    <location>
        <begin position="779"/>
        <end position="791"/>
    </location>
</feature>
<sequence length="846" mass="96389">MVRFFSRSYFTPAVVDRISAAFICITLLGVALRYCWFDARDPFKCGAILNEGEWLDYPLENSTIVPENWQPPGCMMHKYISDDVSTCLANRRVLFIGDASIRQVFWSVAKALDPKANPATAEKHVDITVEKSDVKLEFVWDPWLNSSRLHNELSSYNDGKVQDVSGNPPALFLMGSGLWYARHENMNGLKMWKDSIDDVVQHMRKGRRTTDMTESDLLLIAPVIVPAWNKLNDDRKATITPQEIRAMNQYLQQLSDFQGVDVIWSWHEMIKNLPQVYESSGIHLVDSIAEKQAEALLNLRCNAVTATKYPYDQTCCNRYRAPNHVQWIGLLFILGLLPAILYMRSKDEKTGIKSIAQAAWLPSDDVAWALLVFGLAVVYCFYADRTQVFNKAHKQYFTSDFLWGIVLSLAAGLFTLRKNSETNPDQPFLNRLQTDEWKGWMQFAILIYHYTGASKITVIYGFIRVTIAAYLFMTGYEHTLYFLNQKDYSLKRAASVLVRLNLLSCVLPFMMGTNYLFYYFAPLCSYWFLVVFTTMRVGEQYNSNTKFLAAKIVLAAILSATLTHFPGVLEAIFRLVGFLARTEWDVNEWRFRVSLDMWIVFVGMAVAIAVNKNKENSFASMQGWVSAKKFATIASTIGLVLYLLFEATRDDKYEYNAYHPYISVIPILSFITLRNSTPQLRNTHSKVFSWLGRCSLEAFTLQYHIWMAADTKGLLGLGAFGLTERTSNFVLATILFLYVSHRVAGATVTLSRWVLGIPRRSNMSQQQQPGLPTSRGPGLDDDDDEPEEMNDEVAGSSRRRSGEESKSRSRAKTLSEEAPSGYWGNLKYRMTAILVIIWFLSLVSSF</sequence>
<evidence type="ECO:0000313" key="12">
    <source>
        <dbReference type="Proteomes" id="UP000277580"/>
    </source>
</evidence>
<reference evidence="11 12" key="1">
    <citation type="journal article" date="2018" name="Nat. Ecol. Evol.">
        <title>Pezizomycetes genomes reveal the molecular basis of ectomycorrhizal truffle lifestyle.</title>
        <authorList>
            <person name="Murat C."/>
            <person name="Payen T."/>
            <person name="Noel B."/>
            <person name="Kuo A."/>
            <person name="Morin E."/>
            <person name="Chen J."/>
            <person name="Kohler A."/>
            <person name="Krizsan K."/>
            <person name="Balestrini R."/>
            <person name="Da Silva C."/>
            <person name="Montanini B."/>
            <person name="Hainaut M."/>
            <person name="Levati E."/>
            <person name="Barry K.W."/>
            <person name="Belfiori B."/>
            <person name="Cichocki N."/>
            <person name="Clum A."/>
            <person name="Dockter R.B."/>
            <person name="Fauchery L."/>
            <person name="Guy J."/>
            <person name="Iotti M."/>
            <person name="Le Tacon F."/>
            <person name="Lindquist E.A."/>
            <person name="Lipzen A."/>
            <person name="Malagnac F."/>
            <person name="Mello A."/>
            <person name="Molinier V."/>
            <person name="Miyauchi S."/>
            <person name="Poulain J."/>
            <person name="Riccioni C."/>
            <person name="Rubini A."/>
            <person name="Sitrit Y."/>
            <person name="Splivallo R."/>
            <person name="Traeger S."/>
            <person name="Wang M."/>
            <person name="Zifcakova L."/>
            <person name="Wipf D."/>
            <person name="Zambonelli A."/>
            <person name="Paolocci F."/>
            <person name="Nowrousian M."/>
            <person name="Ottonello S."/>
            <person name="Baldrian P."/>
            <person name="Spatafora J.W."/>
            <person name="Henrissat B."/>
            <person name="Nagy L.G."/>
            <person name="Aury J.M."/>
            <person name="Wincker P."/>
            <person name="Grigoriev I.V."/>
            <person name="Bonfante P."/>
            <person name="Martin F.M."/>
        </authorList>
    </citation>
    <scope>NUCLEOTIDE SEQUENCE [LARGE SCALE GENOMIC DNA]</scope>
    <source>
        <strain evidence="11 12">CCBAS932</strain>
    </source>
</reference>
<dbReference type="Proteomes" id="UP000277580">
    <property type="component" value="Unassembled WGS sequence"/>
</dbReference>
<dbReference type="InterPro" id="IPR012419">
    <property type="entry name" value="Cas1_AcylTrans_dom"/>
</dbReference>
<feature type="transmembrane region" description="Helical" evidence="9">
    <location>
        <begin position="327"/>
        <end position="345"/>
    </location>
</feature>
<evidence type="ECO:0000256" key="5">
    <source>
        <dbReference type="ARBA" id="ARBA00022989"/>
    </source>
</evidence>
<evidence type="ECO:0000256" key="9">
    <source>
        <dbReference type="SAM" id="Phobius"/>
    </source>
</evidence>
<evidence type="ECO:0000256" key="8">
    <source>
        <dbReference type="SAM" id="MobiDB-lite"/>
    </source>
</evidence>
<evidence type="ECO:0000259" key="10">
    <source>
        <dbReference type="Pfam" id="PF07779"/>
    </source>
</evidence>
<feature type="transmembrane region" description="Helical" evidence="9">
    <location>
        <begin position="589"/>
        <end position="610"/>
    </location>
</feature>
<comment type="subcellular location">
    <subcellularLocation>
        <location evidence="1">Membrane</location>
        <topology evidence="1">Multi-pass membrane protein</topology>
    </subcellularLocation>
</comment>
<feature type="transmembrane region" description="Helical" evidence="9">
    <location>
        <begin position="365"/>
        <end position="384"/>
    </location>
</feature>
<gene>
    <name evidence="11" type="ORF">P167DRAFT_486615</name>
</gene>
<dbReference type="Pfam" id="PF07779">
    <property type="entry name" value="Cas1_AcylT"/>
    <property type="match status" value="1"/>
</dbReference>
<feature type="transmembrane region" description="Helical" evidence="9">
    <location>
        <begin position="447"/>
        <end position="472"/>
    </location>
</feature>
<dbReference type="GO" id="GO:0016740">
    <property type="term" value="F:transferase activity"/>
    <property type="evidence" value="ECO:0007669"/>
    <property type="project" value="UniProtKB-KW"/>
</dbReference>
<evidence type="ECO:0000256" key="6">
    <source>
        <dbReference type="ARBA" id="ARBA00023136"/>
    </source>
</evidence>
<protein>
    <submittedName>
        <fullName evidence="11">Cas1p-domain-containing protein</fullName>
    </submittedName>
</protein>
<dbReference type="PANTHER" id="PTHR13533:SF1">
    <property type="entry name" value="N-ACETYLNEURAMINATE 9-O-ACETYLTRANSFERASE"/>
    <property type="match status" value="1"/>
</dbReference>
<feature type="compositionally biased region" description="Polar residues" evidence="8">
    <location>
        <begin position="761"/>
        <end position="771"/>
    </location>
</feature>
<dbReference type="AlphaFoldDB" id="A0A3N4L545"/>
<name>A0A3N4L545_9PEZI</name>
<keyword evidence="3" id="KW-0808">Transferase</keyword>
<dbReference type="PANTHER" id="PTHR13533">
    <property type="entry name" value="N-ACETYLNEURAMINATE 9-O-ACETYLTRANSFERASE"/>
    <property type="match status" value="1"/>
</dbReference>
<evidence type="ECO:0000256" key="1">
    <source>
        <dbReference type="ARBA" id="ARBA00004141"/>
    </source>
</evidence>
<dbReference type="EMBL" id="ML119124">
    <property type="protein sequence ID" value="RPB13155.1"/>
    <property type="molecule type" value="Genomic_DNA"/>
</dbReference>
<dbReference type="OrthoDB" id="1932925at2759"/>
<dbReference type="GO" id="GO:0005794">
    <property type="term" value="C:Golgi apparatus"/>
    <property type="evidence" value="ECO:0007669"/>
    <property type="project" value="UniProtKB-ARBA"/>
</dbReference>
<proteinExistence type="inferred from homology"/>
<feature type="transmembrane region" description="Helical" evidence="9">
    <location>
        <begin position="396"/>
        <end position="416"/>
    </location>
</feature>
<feature type="transmembrane region" description="Helical" evidence="9">
    <location>
        <begin position="18"/>
        <end position="36"/>
    </location>
</feature>
<keyword evidence="4 9" id="KW-0812">Transmembrane</keyword>
<evidence type="ECO:0000256" key="7">
    <source>
        <dbReference type="ARBA" id="ARBA00023180"/>
    </source>
</evidence>
<keyword evidence="6 9" id="KW-0472">Membrane</keyword>
<feature type="transmembrane region" description="Helical" evidence="9">
    <location>
        <begin position="630"/>
        <end position="645"/>
    </location>
</feature>
<feature type="transmembrane region" description="Helical" evidence="9">
    <location>
        <begin position="517"/>
        <end position="535"/>
    </location>
</feature>
<dbReference type="GO" id="GO:0005975">
    <property type="term" value="P:carbohydrate metabolic process"/>
    <property type="evidence" value="ECO:0007669"/>
    <property type="project" value="UniProtKB-ARBA"/>
</dbReference>
<feature type="transmembrane region" description="Helical" evidence="9">
    <location>
        <begin position="547"/>
        <end position="569"/>
    </location>
</feature>